<feature type="compositionally biased region" description="Polar residues" evidence="1">
    <location>
        <begin position="8"/>
        <end position="19"/>
    </location>
</feature>
<proteinExistence type="predicted"/>
<dbReference type="Gramene" id="OGLUM01G32160.1">
    <property type="protein sequence ID" value="OGLUM01G32160.1"/>
    <property type="gene ID" value="OGLUM01G32160"/>
</dbReference>
<dbReference type="HOGENOM" id="CLU_3053601_0_0_1"/>
<dbReference type="AlphaFoldDB" id="A0A0D9YDV5"/>
<dbReference type="Proteomes" id="UP000026961">
    <property type="component" value="Chromosome 1"/>
</dbReference>
<name>A0A0D9YDV5_9ORYZ</name>
<dbReference type="EnsemblPlants" id="OGLUM01G32160.1">
    <property type="protein sequence ID" value="OGLUM01G32160.1"/>
    <property type="gene ID" value="OGLUM01G32160"/>
</dbReference>
<organism evidence="2">
    <name type="scientific">Oryza glumipatula</name>
    <dbReference type="NCBI Taxonomy" id="40148"/>
    <lineage>
        <taxon>Eukaryota</taxon>
        <taxon>Viridiplantae</taxon>
        <taxon>Streptophyta</taxon>
        <taxon>Embryophyta</taxon>
        <taxon>Tracheophyta</taxon>
        <taxon>Spermatophyta</taxon>
        <taxon>Magnoliopsida</taxon>
        <taxon>Liliopsida</taxon>
        <taxon>Poales</taxon>
        <taxon>Poaceae</taxon>
        <taxon>BOP clade</taxon>
        <taxon>Oryzoideae</taxon>
        <taxon>Oryzeae</taxon>
        <taxon>Oryzinae</taxon>
        <taxon>Oryza</taxon>
    </lineage>
</organism>
<feature type="region of interest" description="Disordered" evidence="1">
    <location>
        <begin position="1"/>
        <end position="33"/>
    </location>
</feature>
<evidence type="ECO:0000256" key="1">
    <source>
        <dbReference type="SAM" id="MobiDB-lite"/>
    </source>
</evidence>
<reference evidence="2" key="2">
    <citation type="submission" date="2015-04" db="UniProtKB">
        <authorList>
            <consortium name="EnsemblPlants"/>
        </authorList>
    </citation>
    <scope>IDENTIFICATION</scope>
</reference>
<evidence type="ECO:0000313" key="3">
    <source>
        <dbReference type="Proteomes" id="UP000026961"/>
    </source>
</evidence>
<reference evidence="2" key="1">
    <citation type="submission" date="2013-08" db="EMBL/GenBank/DDBJ databases">
        <title>Oryza genome evolution.</title>
        <authorList>
            <person name="Wing R.A."/>
            <person name="Panaud O."/>
            <person name="Oliveira A.C."/>
        </authorList>
    </citation>
    <scope>NUCLEOTIDE SEQUENCE</scope>
</reference>
<evidence type="ECO:0000313" key="2">
    <source>
        <dbReference type="EnsemblPlants" id="OGLUM01G32160.1"/>
    </source>
</evidence>
<feature type="compositionally biased region" description="Basic and acidic residues" evidence="1">
    <location>
        <begin position="22"/>
        <end position="33"/>
    </location>
</feature>
<protein>
    <submittedName>
        <fullName evidence="2">Uncharacterized protein</fullName>
    </submittedName>
</protein>
<keyword evidence="3" id="KW-1185">Reference proteome</keyword>
<accession>A0A0D9YDV5</accession>
<reference evidence="2" key="3">
    <citation type="submission" date="2018-05" db="EMBL/GenBank/DDBJ databases">
        <title>OgluRS3 (Oryza glumaepatula Reference Sequence Version 3).</title>
        <authorList>
            <person name="Zhang J."/>
            <person name="Kudrna D."/>
            <person name="Lee S."/>
            <person name="Talag J."/>
            <person name="Welchert J."/>
            <person name="Wing R.A."/>
        </authorList>
    </citation>
    <scope>NUCLEOTIDE SEQUENCE [LARGE SCALE GENOMIC DNA]</scope>
</reference>
<sequence>MPRHRWSGQASVQMVTSTEWPGPRRREGRHQADASRLWQGMVEGCSRIARARGT</sequence>